<protein>
    <submittedName>
        <fullName evidence="3">Uncharacterized protein</fullName>
    </submittedName>
</protein>
<keyword evidence="1" id="KW-0732">Signal</keyword>
<dbReference type="AlphaFoldDB" id="A0A914URA0"/>
<feature type="chain" id="PRO_5037641985" evidence="1">
    <location>
        <begin position="21"/>
        <end position="487"/>
    </location>
</feature>
<organism evidence="2 3">
    <name type="scientific">Plectus sambesii</name>
    <dbReference type="NCBI Taxonomy" id="2011161"/>
    <lineage>
        <taxon>Eukaryota</taxon>
        <taxon>Metazoa</taxon>
        <taxon>Ecdysozoa</taxon>
        <taxon>Nematoda</taxon>
        <taxon>Chromadorea</taxon>
        <taxon>Plectida</taxon>
        <taxon>Plectina</taxon>
        <taxon>Plectoidea</taxon>
        <taxon>Plectidae</taxon>
        <taxon>Plectus</taxon>
    </lineage>
</organism>
<evidence type="ECO:0000256" key="1">
    <source>
        <dbReference type="SAM" id="SignalP"/>
    </source>
</evidence>
<dbReference type="WBParaSite" id="PSAMB.scaffold11990size3013.g34562.t1">
    <property type="protein sequence ID" value="PSAMB.scaffold11990size3013.g34562.t1"/>
    <property type="gene ID" value="PSAMB.scaffold11990size3013.g34562"/>
</dbReference>
<keyword evidence="2" id="KW-1185">Reference proteome</keyword>
<dbReference type="Proteomes" id="UP000887566">
    <property type="component" value="Unplaced"/>
</dbReference>
<evidence type="ECO:0000313" key="2">
    <source>
        <dbReference type="Proteomes" id="UP000887566"/>
    </source>
</evidence>
<evidence type="ECO:0000313" key="3">
    <source>
        <dbReference type="WBParaSite" id="PSAMB.scaffold11990size3013.g34562.t1"/>
    </source>
</evidence>
<accession>A0A914URA0</accession>
<reference evidence="3" key="1">
    <citation type="submission" date="2022-11" db="UniProtKB">
        <authorList>
            <consortium name="WormBaseParasite"/>
        </authorList>
    </citation>
    <scope>IDENTIFICATION</scope>
</reference>
<name>A0A914URA0_9BILA</name>
<feature type="signal peptide" evidence="1">
    <location>
        <begin position="1"/>
        <end position="20"/>
    </location>
</feature>
<sequence>MWRTLLLTALWAAAMCCVNGQFQCYQSVIDIRRDVCPQREGPDPDCDKLCKRQAKANHATLLAARCNLRTGGVLFSQFGIASFVCQCCIGKGLERSIAANEANSKEVRKAQIPFAKQRLFASSQVDPTLARDETNPILKPYFGSTSCSIDHPVRTPDQLSCSAFSGDKKCAWLTPNKSNDIKWYQADGPPNPEAIRAQFGTSTIPDGSYLMLLAAHTTPPNAVAELHSCPIMCTEGPITITNKHWRSDDVEIEICYKELGEKPNRIELCAPQRTKNDNMATEILPEARNFSVYLKISGMKGGDMVLIDDLKMDFVPCKAAIEKKPVLAGLPIAAVSAAPECSASADCSDFCQLRMVGRNHTATCTISESPNKKRCNCIERLNISQRHFDRTCIGRNSGPRCEQKCIAKHGDKLVKAECRRQQTAPYVKQCLCSLTKGELLQKNVETIASRETEANVDTKVPCKGPNGLRYCALKCRQDNRNRLIFIY</sequence>
<proteinExistence type="predicted"/>